<gene>
    <name evidence="2" type="ORF">E3J48_03940</name>
</gene>
<feature type="domain" description="Xylose isomerase-like TIM barrel" evidence="1">
    <location>
        <begin position="22"/>
        <end position="237"/>
    </location>
</feature>
<dbReference type="EMBL" id="SOIZ01000171">
    <property type="protein sequence ID" value="TET62648.1"/>
    <property type="molecule type" value="Genomic_DNA"/>
</dbReference>
<dbReference type="InterPro" id="IPR013022">
    <property type="entry name" value="Xyl_isomerase-like_TIM-brl"/>
</dbReference>
<sequence>MKLGINSSIWEIGGVNFSDAIDRISRAGFRYVDVLALGSVDPTKMEAKTRKRLIRKFKDSGLVASNMVILPPGNISSSLEEEREKCLAFLKRCAEFQRELGGKQILLGFGGGFLTLKLSRERAWVNSVEFIRDLCEWLSEMRMFLTLELDPFVFHVVNDTTSMARIISDVNMNNLFANVDLGHLAITREPPAALEKLRVKILHIHLSDNNGSIHANYILGKGVTLFPEYIKKLIEMEVHETCRQYGEVAVAAMELGEMGQDIADPDRYVRESLEYIERNIPELRR</sequence>
<dbReference type="Proteomes" id="UP000319130">
    <property type="component" value="Unassembled WGS sequence"/>
</dbReference>
<reference evidence="2 3" key="1">
    <citation type="submission" date="2019-03" db="EMBL/GenBank/DDBJ databases">
        <title>Metabolic potential of uncultured bacteria and archaea associated with petroleum seepage in deep-sea sediments.</title>
        <authorList>
            <person name="Dong X."/>
            <person name="Hubert C."/>
        </authorList>
    </citation>
    <scope>NUCLEOTIDE SEQUENCE [LARGE SCALE GENOMIC DNA]</scope>
    <source>
        <strain evidence="2">E29_bin52</strain>
    </source>
</reference>
<dbReference type="GO" id="GO:0016853">
    <property type="term" value="F:isomerase activity"/>
    <property type="evidence" value="ECO:0007669"/>
    <property type="project" value="UniProtKB-KW"/>
</dbReference>
<dbReference type="Gene3D" id="3.20.20.150">
    <property type="entry name" value="Divalent-metal-dependent TIM barrel enzymes"/>
    <property type="match status" value="1"/>
</dbReference>
<accession>A0A523W6J9</accession>
<name>A0A523W6J9_UNCAE</name>
<comment type="caution">
    <text evidence="2">The sequence shown here is derived from an EMBL/GenBank/DDBJ whole genome shotgun (WGS) entry which is preliminary data.</text>
</comment>
<proteinExistence type="predicted"/>
<protein>
    <submittedName>
        <fullName evidence="2">Sugar phosphate isomerase/epimerase</fullName>
    </submittedName>
</protein>
<evidence type="ECO:0000313" key="3">
    <source>
        <dbReference type="Proteomes" id="UP000319130"/>
    </source>
</evidence>
<dbReference type="Pfam" id="PF01261">
    <property type="entry name" value="AP_endonuc_2"/>
    <property type="match status" value="1"/>
</dbReference>
<dbReference type="SUPFAM" id="SSF51658">
    <property type="entry name" value="Xylose isomerase-like"/>
    <property type="match status" value="1"/>
</dbReference>
<evidence type="ECO:0000259" key="1">
    <source>
        <dbReference type="Pfam" id="PF01261"/>
    </source>
</evidence>
<keyword evidence="2" id="KW-0413">Isomerase</keyword>
<dbReference type="InterPro" id="IPR050312">
    <property type="entry name" value="IolE/XylAMocC-like"/>
</dbReference>
<organism evidence="2 3">
    <name type="scientific">Aerophobetes bacterium</name>
    <dbReference type="NCBI Taxonomy" id="2030807"/>
    <lineage>
        <taxon>Bacteria</taxon>
        <taxon>Candidatus Aerophobota</taxon>
    </lineage>
</organism>
<dbReference type="AlphaFoldDB" id="A0A523W6J9"/>
<evidence type="ECO:0000313" key="2">
    <source>
        <dbReference type="EMBL" id="TET62648.1"/>
    </source>
</evidence>
<dbReference type="InterPro" id="IPR036237">
    <property type="entry name" value="Xyl_isomerase-like_sf"/>
</dbReference>
<dbReference type="PANTHER" id="PTHR12110">
    <property type="entry name" value="HYDROXYPYRUVATE ISOMERASE"/>
    <property type="match status" value="1"/>
</dbReference>